<organism evidence="1">
    <name type="scientific">marine sediment metagenome</name>
    <dbReference type="NCBI Taxonomy" id="412755"/>
    <lineage>
        <taxon>unclassified sequences</taxon>
        <taxon>metagenomes</taxon>
        <taxon>ecological metagenomes</taxon>
    </lineage>
</organism>
<evidence type="ECO:0000313" key="1">
    <source>
        <dbReference type="EMBL" id="KKN71260.1"/>
    </source>
</evidence>
<dbReference type="AlphaFoldDB" id="A0A0F9SQI5"/>
<gene>
    <name evidence="1" type="ORF">LCGC14_0423030</name>
</gene>
<reference evidence="1" key="1">
    <citation type="journal article" date="2015" name="Nature">
        <title>Complex archaea that bridge the gap between prokaryotes and eukaryotes.</title>
        <authorList>
            <person name="Spang A."/>
            <person name="Saw J.H."/>
            <person name="Jorgensen S.L."/>
            <person name="Zaremba-Niedzwiedzka K."/>
            <person name="Martijn J."/>
            <person name="Lind A.E."/>
            <person name="van Eijk R."/>
            <person name="Schleper C."/>
            <person name="Guy L."/>
            <person name="Ettema T.J."/>
        </authorList>
    </citation>
    <scope>NUCLEOTIDE SEQUENCE</scope>
</reference>
<comment type="caution">
    <text evidence="1">The sequence shown here is derived from an EMBL/GenBank/DDBJ whole genome shotgun (WGS) entry which is preliminary data.</text>
</comment>
<accession>A0A0F9SQI5</accession>
<proteinExistence type="predicted"/>
<dbReference type="EMBL" id="LAZR01000387">
    <property type="protein sequence ID" value="KKN71260.1"/>
    <property type="molecule type" value="Genomic_DNA"/>
</dbReference>
<protein>
    <submittedName>
        <fullName evidence="1">Uncharacterized protein</fullName>
    </submittedName>
</protein>
<sequence>MASAFRKWLIEKAFPDPATQGLVQYEYCGEGWQAALKWYQSIAAGCEKDCQTDEDYKTLYFHLKQVLKNGIQEDYGMPPLGDI</sequence>
<name>A0A0F9SQI5_9ZZZZ</name>